<dbReference type="InterPro" id="IPR026960">
    <property type="entry name" value="RVT-Znf"/>
</dbReference>
<dbReference type="Proteomes" id="UP000243499">
    <property type="component" value="Chromosome 4"/>
</dbReference>
<dbReference type="Gramene" id="PVH47915">
    <property type="protein sequence ID" value="PVH47915"/>
    <property type="gene ID" value="PAHAL_4G185500"/>
</dbReference>
<gene>
    <name evidence="2" type="ORF">PAHAL_4G185500</name>
</gene>
<evidence type="ECO:0000313" key="2">
    <source>
        <dbReference type="EMBL" id="PVH47915.1"/>
    </source>
</evidence>
<accession>A0A2T8JDE2</accession>
<feature type="domain" description="Reverse transcriptase zinc-binding" evidence="1">
    <location>
        <begin position="166"/>
        <end position="249"/>
    </location>
</feature>
<dbReference type="AlphaFoldDB" id="A0A2T8JDE2"/>
<sequence length="364" mass="42461">MGGLGFIDTRAMNIALLGKWIYRLGSGEESLCINLLRKKYLRRNNFFQAKNRGVSQFWQGLLKAGEWYGYGQTMVVGDGRKTRFWQDVWSGGCSFMVKFPHLFKISSDQAISVAEAGNVEWRLQFRRNLGRVELEEWATLQQELSQISLTDSEDAAKWGLEKKGIYSTRSLYRFIVDPGVIRRDMVEMWRTKLPLKIQIFLWMIWQDRLQTAVQLKKRKWDGPKECKLCNLTEDTDHLLFCCPPSTFIWCWVIDSLGWSEIPTTVELLHKQIDGIPSRDNMRILFYLFAGVAWAIWRTRNDWVFENKLISSLKMLAYKVIGFLRTWSKMASPEDQDKRRWLLRKLEDGLEAGGLRVHGAPPTDS</sequence>
<proteinExistence type="predicted"/>
<name>A0A2T8JDE2_9POAL</name>
<reference evidence="2" key="1">
    <citation type="submission" date="2018-04" db="EMBL/GenBank/DDBJ databases">
        <title>WGS assembly of Panicum hallii.</title>
        <authorList>
            <person name="Lovell J."/>
            <person name="Jenkins J."/>
            <person name="Lowry D."/>
            <person name="Mamidi S."/>
            <person name="Sreedasyam A."/>
            <person name="Weng X."/>
            <person name="Barry K."/>
            <person name="Bonette J."/>
            <person name="Campitelli B."/>
            <person name="Daum C."/>
            <person name="Gordon S."/>
            <person name="Gould B."/>
            <person name="Lipzen A."/>
            <person name="Macqueen A."/>
            <person name="Palacio-Mejia J."/>
            <person name="Plott C."/>
            <person name="Shakirov E."/>
            <person name="Shu S."/>
            <person name="Yoshinaga Y."/>
            <person name="Zane M."/>
            <person name="Rokhsar D."/>
            <person name="Grimwood J."/>
            <person name="Schmutz J."/>
            <person name="Juenger T."/>
        </authorList>
    </citation>
    <scope>NUCLEOTIDE SEQUENCE [LARGE SCALE GENOMIC DNA]</scope>
    <source>
        <strain evidence="2">FIL2</strain>
    </source>
</reference>
<dbReference type="PANTHER" id="PTHR36617">
    <property type="entry name" value="PROTEIN, PUTATIVE-RELATED"/>
    <property type="match status" value="1"/>
</dbReference>
<dbReference type="EMBL" id="CM008049">
    <property type="protein sequence ID" value="PVH47915.1"/>
    <property type="molecule type" value="Genomic_DNA"/>
</dbReference>
<dbReference type="PANTHER" id="PTHR36617:SF5">
    <property type="entry name" value="OS05G0421675 PROTEIN"/>
    <property type="match status" value="1"/>
</dbReference>
<dbReference type="Pfam" id="PF13966">
    <property type="entry name" value="zf-RVT"/>
    <property type="match status" value="1"/>
</dbReference>
<protein>
    <recommendedName>
        <fullName evidence="1">Reverse transcriptase zinc-binding domain-containing protein</fullName>
    </recommendedName>
</protein>
<organism evidence="2">
    <name type="scientific">Panicum hallii</name>
    <dbReference type="NCBI Taxonomy" id="206008"/>
    <lineage>
        <taxon>Eukaryota</taxon>
        <taxon>Viridiplantae</taxon>
        <taxon>Streptophyta</taxon>
        <taxon>Embryophyta</taxon>
        <taxon>Tracheophyta</taxon>
        <taxon>Spermatophyta</taxon>
        <taxon>Magnoliopsida</taxon>
        <taxon>Liliopsida</taxon>
        <taxon>Poales</taxon>
        <taxon>Poaceae</taxon>
        <taxon>PACMAD clade</taxon>
        <taxon>Panicoideae</taxon>
        <taxon>Panicodae</taxon>
        <taxon>Paniceae</taxon>
        <taxon>Panicinae</taxon>
        <taxon>Panicum</taxon>
        <taxon>Panicum sect. Panicum</taxon>
    </lineage>
</organism>
<evidence type="ECO:0000259" key="1">
    <source>
        <dbReference type="Pfam" id="PF13966"/>
    </source>
</evidence>